<dbReference type="OrthoDB" id="273917at2759"/>
<dbReference type="GO" id="GO:0031123">
    <property type="term" value="P:RNA 3'-end processing"/>
    <property type="evidence" value="ECO:0007669"/>
    <property type="project" value="TreeGrafter"/>
</dbReference>
<evidence type="ECO:0000313" key="3">
    <source>
        <dbReference type="EMBL" id="CBK22639.2"/>
    </source>
</evidence>
<evidence type="ECO:0000313" key="4">
    <source>
        <dbReference type="Proteomes" id="UP000008312"/>
    </source>
</evidence>
<dbReference type="GO" id="GO:0003729">
    <property type="term" value="F:mRNA binding"/>
    <property type="evidence" value="ECO:0007669"/>
    <property type="project" value="TreeGrafter"/>
</dbReference>
<dbReference type="InterPro" id="IPR043519">
    <property type="entry name" value="NT_sf"/>
</dbReference>
<dbReference type="EMBL" id="FN668650">
    <property type="protein sequence ID" value="CBK22639.2"/>
    <property type="molecule type" value="Genomic_DNA"/>
</dbReference>
<dbReference type="GeneID" id="24919878"/>
<dbReference type="RefSeq" id="XP_012896687.1">
    <property type="nucleotide sequence ID" value="XM_013041233.1"/>
</dbReference>
<gene>
    <name evidence="3" type="ORF">GSBLH_T00002735001</name>
</gene>
<dbReference type="InParanoid" id="D8M2R6"/>
<dbReference type="SUPFAM" id="SSF81301">
    <property type="entry name" value="Nucleotidyltransferase"/>
    <property type="match status" value="1"/>
</dbReference>
<organism evidence="3">
    <name type="scientific">Blastocystis hominis</name>
    <dbReference type="NCBI Taxonomy" id="12968"/>
    <lineage>
        <taxon>Eukaryota</taxon>
        <taxon>Sar</taxon>
        <taxon>Stramenopiles</taxon>
        <taxon>Bigyra</taxon>
        <taxon>Opalozoa</taxon>
        <taxon>Opalinata</taxon>
        <taxon>Blastocystidae</taxon>
        <taxon>Blastocystis</taxon>
    </lineage>
</organism>
<keyword evidence="1" id="KW-0812">Transmembrane</keyword>
<keyword evidence="4" id="KW-1185">Reference proteome</keyword>
<feature type="domain" description="Polymerase nucleotidyl transferase" evidence="2">
    <location>
        <begin position="90"/>
        <end position="128"/>
    </location>
</feature>
<dbReference type="GO" id="GO:1990817">
    <property type="term" value="F:poly(A) RNA polymerase activity"/>
    <property type="evidence" value="ECO:0007669"/>
    <property type="project" value="InterPro"/>
</dbReference>
<protein>
    <recommendedName>
        <fullName evidence="2">Polymerase nucleotidyl transferase domain-containing protein</fullName>
    </recommendedName>
</protein>
<dbReference type="Gene3D" id="1.10.1410.10">
    <property type="match status" value="1"/>
</dbReference>
<dbReference type="PANTHER" id="PTHR23092">
    <property type="entry name" value="POLY(A) RNA POLYMERASE"/>
    <property type="match status" value="1"/>
</dbReference>
<dbReference type="GO" id="GO:0043634">
    <property type="term" value="P:polyadenylation-dependent ncRNA catabolic process"/>
    <property type="evidence" value="ECO:0007669"/>
    <property type="project" value="TreeGrafter"/>
</dbReference>
<dbReference type="AlphaFoldDB" id="D8M2R6"/>
<accession>D8M2R6</accession>
<dbReference type="GO" id="GO:0031499">
    <property type="term" value="C:TRAMP complex"/>
    <property type="evidence" value="ECO:0007669"/>
    <property type="project" value="TreeGrafter"/>
</dbReference>
<evidence type="ECO:0000259" key="2">
    <source>
        <dbReference type="Pfam" id="PF01909"/>
    </source>
</evidence>
<feature type="transmembrane region" description="Helical" evidence="1">
    <location>
        <begin position="242"/>
        <end position="262"/>
    </location>
</feature>
<name>D8M2R6_BLAHO</name>
<evidence type="ECO:0000256" key="1">
    <source>
        <dbReference type="SAM" id="Phobius"/>
    </source>
</evidence>
<dbReference type="Pfam" id="PF01909">
    <property type="entry name" value="NTP_transf_2"/>
    <property type="match status" value="1"/>
</dbReference>
<proteinExistence type="predicted"/>
<reference evidence="3" key="1">
    <citation type="submission" date="2010-02" db="EMBL/GenBank/DDBJ databases">
        <title>Sequencing and annotation of the Blastocystis hominis genome.</title>
        <authorList>
            <person name="Wincker P."/>
        </authorList>
    </citation>
    <scope>NUCLEOTIDE SEQUENCE</scope>
    <source>
        <strain evidence="3">Singapore isolate B</strain>
    </source>
</reference>
<sequence length="268" mass="30169">MYGFSIKQVSIASVDLIYDHLLDGAMAIEHSTEPPVQPNRTFKGISLVESENKELLERLGSDMILFTEWCEHWCNWRRRGYLVAVNELTRIIHNQFRNAQIELYGSSRTGLMIPSSDVDIVIVYNEDLLDKVVNILMDIPWVRTVKHIKGSVQVVKAEIDPTVMANTTVIPTMEKNILVFDITQISTTHTGINSAVAIKNKLNRFWELKPLILFLKELLVVLSNSIHVQYENKLNSPYEGGMNSVAAVIVVIAYLFAFTSTLGSSTSG</sequence>
<keyword evidence="1" id="KW-1133">Transmembrane helix</keyword>
<dbReference type="CDD" id="cd05402">
    <property type="entry name" value="NT_PAP_TUTase"/>
    <property type="match status" value="1"/>
</dbReference>
<dbReference type="GO" id="GO:0005730">
    <property type="term" value="C:nucleolus"/>
    <property type="evidence" value="ECO:0007669"/>
    <property type="project" value="TreeGrafter"/>
</dbReference>
<dbReference type="InterPro" id="IPR002934">
    <property type="entry name" value="Polymerase_NTP_transf_dom"/>
</dbReference>
<dbReference type="PANTHER" id="PTHR23092:SF15">
    <property type="entry name" value="INACTIVE NON-CANONICAL POLY(A) RNA POLYMERASE PROTEIN TRF4-2-RELATED"/>
    <property type="match status" value="1"/>
</dbReference>
<dbReference type="InterPro" id="IPR045862">
    <property type="entry name" value="Trf4-like"/>
</dbReference>
<keyword evidence="1" id="KW-0472">Membrane</keyword>
<dbReference type="Proteomes" id="UP000008312">
    <property type="component" value="Unassembled WGS sequence"/>
</dbReference>
<dbReference type="Gene3D" id="3.30.460.10">
    <property type="entry name" value="Beta Polymerase, domain 2"/>
    <property type="match status" value="1"/>
</dbReference>